<evidence type="ECO:0000256" key="3">
    <source>
        <dbReference type="ARBA" id="ARBA00022692"/>
    </source>
</evidence>
<keyword evidence="5 7" id="KW-0472">Membrane</keyword>
<evidence type="ECO:0000256" key="7">
    <source>
        <dbReference type="SAM" id="Phobius"/>
    </source>
</evidence>
<comment type="subcellular location">
    <subcellularLocation>
        <location evidence="1">Cell membrane</location>
        <topology evidence="1">Multi-pass membrane protein</topology>
    </subcellularLocation>
</comment>
<dbReference type="PANTHER" id="PTHR42709:SF6">
    <property type="entry name" value="UNDECAPRENYL PHOSPHATE TRANSPORTER A"/>
    <property type="match status" value="1"/>
</dbReference>
<dbReference type="InterPro" id="IPR051311">
    <property type="entry name" value="DedA_domain"/>
</dbReference>
<feature type="transmembrane region" description="Helical" evidence="7">
    <location>
        <begin position="163"/>
        <end position="188"/>
    </location>
</feature>
<evidence type="ECO:0000256" key="4">
    <source>
        <dbReference type="ARBA" id="ARBA00022989"/>
    </source>
</evidence>
<evidence type="ECO:0000313" key="10">
    <source>
        <dbReference type="Proteomes" id="UP000177515"/>
    </source>
</evidence>
<keyword evidence="4 7" id="KW-1133">Transmembrane helix</keyword>
<evidence type="ECO:0000256" key="1">
    <source>
        <dbReference type="ARBA" id="ARBA00004651"/>
    </source>
</evidence>
<dbReference type="RefSeq" id="WP_071012220.1">
    <property type="nucleotide sequence ID" value="NZ_CP017754.1"/>
</dbReference>
<evidence type="ECO:0000256" key="6">
    <source>
        <dbReference type="SAM" id="MobiDB-lite"/>
    </source>
</evidence>
<evidence type="ECO:0000256" key="5">
    <source>
        <dbReference type="ARBA" id="ARBA00023136"/>
    </source>
</evidence>
<feature type="compositionally biased region" description="Basic and acidic residues" evidence="6">
    <location>
        <begin position="321"/>
        <end position="331"/>
    </location>
</feature>
<gene>
    <name evidence="9" type="ORF">BKK80_09315</name>
</gene>
<dbReference type="Gene3D" id="3.40.250.10">
    <property type="entry name" value="Rhodanese-like domain"/>
    <property type="match status" value="1"/>
</dbReference>
<protein>
    <submittedName>
        <fullName evidence="9">Cytochrome P460</fullName>
    </submittedName>
</protein>
<evidence type="ECO:0000259" key="8">
    <source>
        <dbReference type="PROSITE" id="PS50206"/>
    </source>
</evidence>
<dbReference type="EMBL" id="CP017754">
    <property type="protein sequence ID" value="AOZ06007.1"/>
    <property type="molecule type" value="Genomic_DNA"/>
</dbReference>
<keyword evidence="2" id="KW-1003">Cell membrane</keyword>
<dbReference type="Pfam" id="PF00581">
    <property type="entry name" value="Rhodanese"/>
    <property type="match status" value="1"/>
</dbReference>
<keyword evidence="10" id="KW-1185">Reference proteome</keyword>
<feature type="transmembrane region" description="Helical" evidence="7">
    <location>
        <begin position="137"/>
        <end position="157"/>
    </location>
</feature>
<dbReference type="InterPro" id="IPR001763">
    <property type="entry name" value="Rhodanese-like_dom"/>
</dbReference>
<dbReference type="InterPro" id="IPR032816">
    <property type="entry name" value="VTT_dom"/>
</dbReference>
<feature type="region of interest" description="Disordered" evidence="6">
    <location>
        <begin position="315"/>
        <end position="339"/>
    </location>
</feature>
<feature type="domain" description="Rhodanese" evidence="8">
    <location>
        <begin position="216"/>
        <end position="307"/>
    </location>
</feature>
<sequence>MVSPAFISEWGAWAVFLSVLVTQLGAPVPAAPMLLLAGSQVAAGFVSFGSVFAAAVAGVLISDGLWFTLGRRYGRHLLTRLVRVSLSLDSSIRRTHAWFERYGAPLLLVAKFVPGLGLVASPLLGSTKIDRRIFFSWDLAGGAMWSGAWLAGGTLFGSQLNRMMLAVSAHGITVAETLLAVVAVFLAYRWIQRLRFRRWLAHIRITPQQLDAMMRSEHPPVILDARPHAVRQAEPHRIPGAMLIDLASPGKVDEALLEHDLVVYCVCPNEATAKTISQQMRRKGFRHIRALKGGLDAWELHGYPVEPLSMAAGAGPQGYGDARKDDDKGEVTVRAIAPD</sequence>
<evidence type="ECO:0000313" key="9">
    <source>
        <dbReference type="EMBL" id="AOZ06007.1"/>
    </source>
</evidence>
<organism evidence="9 10">
    <name type="scientific">Cupriavidus malaysiensis</name>
    <dbReference type="NCBI Taxonomy" id="367825"/>
    <lineage>
        <taxon>Bacteria</taxon>
        <taxon>Pseudomonadati</taxon>
        <taxon>Pseudomonadota</taxon>
        <taxon>Betaproteobacteria</taxon>
        <taxon>Burkholderiales</taxon>
        <taxon>Burkholderiaceae</taxon>
        <taxon>Cupriavidus</taxon>
    </lineage>
</organism>
<dbReference type="PROSITE" id="PS50206">
    <property type="entry name" value="RHODANESE_3"/>
    <property type="match status" value="1"/>
</dbReference>
<proteinExistence type="predicted"/>
<keyword evidence="3 7" id="KW-0812">Transmembrane</keyword>
<dbReference type="Proteomes" id="UP000177515">
    <property type="component" value="Chromosome 1"/>
</dbReference>
<feature type="transmembrane region" description="Helical" evidence="7">
    <location>
        <begin position="102"/>
        <end position="125"/>
    </location>
</feature>
<dbReference type="InterPro" id="IPR036873">
    <property type="entry name" value="Rhodanese-like_dom_sf"/>
</dbReference>
<accession>A0ABN4TFS3</accession>
<feature type="transmembrane region" description="Helical" evidence="7">
    <location>
        <begin position="42"/>
        <end position="61"/>
    </location>
</feature>
<dbReference type="Pfam" id="PF09335">
    <property type="entry name" value="VTT_dom"/>
    <property type="match status" value="1"/>
</dbReference>
<dbReference type="SMART" id="SM00450">
    <property type="entry name" value="RHOD"/>
    <property type="match status" value="1"/>
</dbReference>
<feature type="transmembrane region" description="Helical" evidence="7">
    <location>
        <begin position="12"/>
        <end position="35"/>
    </location>
</feature>
<dbReference type="SUPFAM" id="SSF52821">
    <property type="entry name" value="Rhodanese/Cell cycle control phosphatase"/>
    <property type="match status" value="1"/>
</dbReference>
<evidence type="ECO:0000256" key="2">
    <source>
        <dbReference type="ARBA" id="ARBA00022475"/>
    </source>
</evidence>
<reference evidence="9 10" key="1">
    <citation type="submission" date="2016-10" db="EMBL/GenBank/DDBJ databases">
        <title>Complete genome sequences of three Cupriavidus strains isolated from various Malaysian environments.</title>
        <authorList>
            <person name="Abdullah A.A.-A."/>
            <person name="Shafie N.A.H."/>
            <person name="Lau N.S."/>
        </authorList>
    </citation>
    <scope>NUCLEOTIDE SEQUENCE [LARGE SCALE GENOMIC DNA]</scope>
    <source>
        <strain evidence="9 10">USMAA1020</strain>
    </source>
</reference>
<dbReference type="PANTHER" id="PTHR42709">
    <property type="entry name" value="ALKALINE PHOSPHATASE LIKE PROTEIN"/>
    <property type="match status" value="1"/>
</dbReference>
<name>A0ABN4TFS3_9BURK</name>